<evidence type="ECO:0000256" key="3">
    <source>
        <dbReference type="ARBA" id="ARBA00022777"/>
    </source>
</evidence>
<keyword evidence="6" id="KW-1185">Reference proteome</keyword>
<gene>
    <name evidence="5" type="ORF">IWA51_09465</name>
</gene>
<dbReference type="InterPro" id="IPR043129">
    <property type="entry name" value="ATPase_NBD"/>
</dbReference>
<dbReference type="GO" id="GO:0005975">
    <property type="term" value="P:carbohydrate metabolic process"/>
    <property type="evidence" value="ECO:0007669"/>
    <property type="project" value="InterPro"/>
</dbReference>
<protein>
    <recommendedName>
        <fullName evidence="4">Carbohydrate kinase FGGY C-terminal domain-containing protein</fullName>
    </recommendedName>
</protein>
<dbReference type="EMBL" id="CP064936">
    <property type="protein sequence ID" value="QQA00491.1"/>
    <property type="molecule type" value="Genomic_DNA"/>
</dbReference>
<keyword evidence="2" id="KW-0808">Transferase</keyword>
<proteinExistence type="inferred from homology"/>
<reference evidence="5 6" key="1">
    <citation type="submission" date="2020-11" db="EMBL/GenBank/DDBJ databases">
        <title>Treponema Peruensis nv. sp., first commensal Treponema isolated from human feces.</title>
        <authorList>
            <person name="Belkhou C."/>
            <person name="Raes J."/>
        </authorList>
    </citation>
    <scope>NUCLEOTIDE SEQUENCE [LARGE SCALE GENOMIC DNA]</scope>
    <source>
        <strain evidence="5 6">RCC2812</strain>
    </source>
</reference>
<name>A0A7T3V4N5_9SPIR</name>
<dbReference type="KEGG" id="tper:IWA51_09465"/>
<evidence type="ECO:0000256" key="2">
    <source>
        <dbReference type="ARBA" id="ARBA00022679"/>
    </source>
</evidence>
<evidence type="ECO:0000313" key="6">
    <source>
        <dbReference type="Proteomes" id="UP000595224"/>
    </source>
</evidence>
<evidence type="ECO:0000259" key="4">
    <source>
        <dbReference type="Pfam" id="PF02782"/>
    </source>
</evidence>
<accession>A0A7T3V4N5</accession>
<feature type="domain" description="Carbohydrate kinase FGGY C-terminal" evidence="4">
    <location>
        <begin position="316"/>
        <end position="385"/>
    </location>
</feature>
<dbReference type="PANTHER" id="PTHR43095">
    <property type="entry name" value="SUGAR KINASE"/>
    <property type="match status" value="1"/>
</dbReference>
<dbReference type="AlphaFoldDB" id="A0A7T3V4N5"/>
<organism evidence="5 6">
    <name type="scientific">Treponema peruense</name>
    <dbReference type="NCBI Taxonomy" id="2787628"/>
    <lineage>
        <taxon>Bacteria</taxon>
        <taxon>Pseudomonadati</taxon>
        <taxon>Spirochaetota</taxon>
        <taxon>Spirochaetia</taxon>
        <taxon>Spirochaetales</taxon>
        <taxon>Treponemataceae</taxon>
        <taxon>Treponema</taxon>
    </lineage>
</organism>
<dbReference type="GO" id="GO:0016301">
    <property type="term" value="F:kinase activity"/>
    <property type="evidence" value="ECO:0007669"/>
    <property type="project" value="UniProtKB-KW"/>
</dbReference>
<dbReference type="InterPro" id="IPR050406">
    <property type="entry name" value="FGGY_Carb_Kinase"/>
</dbReference>
<evidence type="ECO:0000313" key="5">
    <source>
        <dbReference type="EMBL" id="QQA00491.1"/>
    </source>
</evidence>
<dbReference type="SUPFAM" id="SSF53067">
    <property type="entry name" value="Actin-like ATPase domain"/>
    <property type="match status" value="2"/>
</dbReference>
<evidence type="ECO:0000256" key="1">
    <source>
        <dbReference type="ARBA" id="ARBA00009156"/>
    </source>
</evidence>
<dbReference type="InterPro" id="IPR018485">
    <property type="entry name" value="FGGY_C"/>
</dbReference>
<dbReference type="RefSeq" id="WP_198442227.1">
    <property type="nucleotide sequence ID" value="NZ_CBCSHE010000009.1"/>
</dbReference>
<dbReference type="Proteomes" id="UP000595224">
    <property type="component" value="Chromosome"/>
</dbReference>
<keyword evidence="3" id="KW-0418">Kinase</keyword>
<dbReference type="PANTHER" id="PTHR43095:SF5">
    <property type="entry name" value="XYLULOSE KINASE"/>
    <property type="match status" value="1"/>
</dbReference>
<dbReference type="Gene3D" id="3.30.420.40">
    <property type="match status" value="4"/>
</dbReference>
<dbReference type="Pfam" id="PF02782">
    <property type="entry name" value="FGGY_C"/>
    <property type="match status" value="1"/>
</dbReference>
<comment type="similarity">
    <text evidence="1">Belongs to the FGGY kinase family.</text>
</comment>
<sequence>MPQTVLCADIGTTSLKAALITSDGTTVATARRQFFLCYTDHAAKEWLPALKEAAEQIHSQPGVPEPDAVCISGNGPTLVSFGGETLLWNENAPAVNTASLFIPRILAFKNKYPQVWNKTPFLLSGPEFLIWQLTDRTCTILPEKRFAQAYWNNQELAKAGLDKTEVSKLPDFLYPGQCAGTITRTSAALICTGTTGIKEGTPVYCGAPDFVSALVGTATLRPGSICDRAGSSEGINMCTDVPLKDSGIRTLPSVTGGLWNSSVLIPESGSRFEAFRQKIERETGHPVKLSELTQMLINEDGTKPSLEQGKYLLIQTALQAKDALEKLRTAAKGTLTVPADEMTVTGGQAKNAAWLQMKADITGMKINVPECADAELTGDAIFAFTGMNLFVSIEEAVAALCRIRKTYTPSE</sequence>